<dbReference type="AlphaFoldDB" id="A0A1D7TFY9"/>
<dbReference type="SUPFAM" id="SSF160544">
    <property type="entry name" value="EscU C-terminal domain-like"/>
    <property type="match status" value="1"/>
</dbReference>
<dbReference type="Gene3D" id="3.40.1690.10">
    <property type="entry name" value="secretion proteins EscU"/>
    <property type="match status" value="1"/>
</dbReference>
<organism evidence="2 3">
    <name type="scientific">Sulfurospirillum halorespirans DSM 13726</name>
    <dbReference type="NCBI Taxonomy" id="1193502"/>
    <lineage>
        <taxon>Bacteria</taxon>
        <taxon>Pseudomonadati</taxon>
        <taxon>Campylobacterota</taxon>
        <taxon>Epsilonproteobacteria</taxon>
        <taxon>Campylobacterales</taxon>
        <taxon>Sulfurospirillaceae</taxon>
        <taxon>Sulfurospirillum</taxon>
    </lineage>
</organism>
<evidence type="ECO:0000313" key="2">
    <source>
        <dbReference type="EMBL" id="AOO63909.1"/>
    </source>
</evidence>
<dbReference type="Pfam" id="PF01312">
    <property type="entry name" value="Bac_export_2"/>
    <property type="match status" value="1"/>
</dbReference>
<dbReference type="GO" id="GO:0005886">
    <property type="term" value="C:plasma membrane"/>
    <property type="evidence" value="ECO:0007669"/>
    <property type="project" value="TreeGrafter"/>
</dbReference>
<dbReference type="Proteomes" id="UP000094609">
    <property type="component" value="Chromosome"/>
</dbReference>
<keyword evidence="3" id="KW-1185">Reference proteome</keyword>
<dbReference type="EMBL" id="CP017111">
    <property type="protein sequence ID" value="AOO63909.1"/>
    <property type="molecule type" value="Genomic_DNA"/>
</dbReference>
<reference evidence="3" key="1">
    <citation type="submission" date="2016-08" db="EMBL/GenBank/DDBJ databases">
        <title>Complete genome sequence of the organohalide-respiring Epsilonproteobacterium Sulfurospirillum halorespirans.</title>
        <authorList>
            <person name="Goris T."/>
            <person name="Zimmermann J."/>
            <person name="Schenz B."/>
            <person name="Lemos M."/>
            <person name="Hackermueller J."/>
            <person name="Diekert G."/>
        </authorList>
    </citation>
    <scope>NUCLEOTIDE SEQUENCE [LARGE SCALE GENOMIC DNA]</scope>
    <source>
        <strain>DSM 13726</strain>
        <strain evidence="3">PCE-M2</strain>
    </source>
</reference>
<dbReference type="GO" id="GO:0009306">
    <property type="term" value="P:protein secretion"/>
    <property type="evidence" value="ECO:0007669"/>
    <property type="project" value="InterPro"/>
</dbReference>
<evidence type="ECO:0000313" key="3">
    <source>
        <dbReference type="Proteomes" id="UP000094609"/>
    </source>
</evidence>
<dbReference type="InterPro" id="IPR029025">
    <property type="entry name" value="T3SS_substrate_exporter_C"/>
</dbReference>
<protein>
    <submittedName>
        <fullName evidence="2">FlhB domain protein</fullName>
    </submittedName>
</protein>
<comment type="similarity">
    <text evidence="1">Belongs to the type III secretion exporter family.</text>
</comment>
<dbReference type="KEGG" id="shal:SHALO_0111"/>
<sequence>MNTPSPKPQKAVALKYDREKKGAPRVVASGKGEVANNIIKLAQEHDIFIKKDADLVELLSKIELNKEIPPMLYKAVAEVFSFVYKITGDKRK</sequence>
<dbReference type="PATRIC" id="fig|1193502.14.peg.114"/>
<gene>
    <name evidence="2" type="ORF">SHALO_0111</name>
</gene>
<proteinExistence type="inferred from homology"/>
<name>A0A1D7TFY9_9BACT</name>
<dbReference type="RefSeq" id="WP_069476913.1">
    <property type="nucleotide sequence ID" value="NZ_CP017111.1"/>
</dbReference>
<evidence type="ECO:0000256" key="1">
    <source>
        <dbReference type="ARBA" id="ARBA00010690"/>
    </source>
</evidence>
<dbReference type="PANTHER" id="PTHR30531">
    <property type="entry name" value="FLAGELLAR BIOSYNTHETIC PROTEIN FLHB"/>
    <property type="match status" value="1"/>
</dbReference>
<dbReference type="STRING" id="1193502.SHALO_0111"/>
<accession>A0A1D7TFY9</accession>
<dbReference type="PANTHER" id="PTHR30531:SF12">
    <property type="entry name" value="FLAGELLAR BIOSYNTHETIC PROTEIN FLHB"/>
    <property type="match status" value="1"/>
</dbReference>
<dbReference type="InterPro" id="IPR006135">
    <property type="entry name" value="T3SS_substrate_exporter"/>
</dbReference>